<accession>A0ABT2GWA3</accession>
<reference evidence="1" key="1">
    <citation type="submission" date="2022-08" db="EMBL/GenBank/DDBJ databases">
        <authorList>
            <person name="Deng Y."/>
            <person name="Han X.-F."/>
            <person name="Zhang Y.-Q."/>
        </authorList>
    </citation>
    <scope>NUCLEOTIDE SEQUENCE</scope>
    <source>
        <strain evidence="1">CPCC 203386</strain>
    </source>
</reference>
<dbReference type="InterPro" id="IPR010281">
    <property type="entry name" value="DUF885"/>
</dbReference>
<protein>
    <submittedName>
        <fullName evidence="1">DUF885 domain-containing protein</fullName>
    </submittedName>
</protein>
<evidence type="ECO:0000313" key="1">
    <source>
        <dbReference type="EMBL" id="MCS5732228.1"/>
    </source>
</evidence>
<dbReference type="EMBL" id="JANLCJ010000001">
    <property type="protein sequence ID" value="MCS5732228.1"/>
    <property type="molecule type" value="Genomic_DNA"/>
</dbReference>
<dbReference type="PANTHER" id="PTHR33361:SF2">
    <property type="entry name" value="DUF885 DOMAIN-CONTAINING PROTEIN"/>
    <property type="match status" value="1"/>
</dbReference>
<dbReference type="Pfam" id="PF05960">
    <property type="entry name" value="DUF885"/>
    <property type="match status" value="1"/>
</dbReference>
<dbReference type="Proteomes" id="UP001165586">
    <property type="component" value="Unassembled WGS sequence"/>
</dbReference>
<gene>
    <name evidence="1" type="ORF">N1032_00530</name>
</gene>
<comment type="caution">
    <text evidence="1">The sequence shown here is derived from an EMBL/GenBank/DDBJ whole genome shotgun (WGS) entry which is preliminary data.</text>
</comment>
<sequence>MMTSDDVAELGERLWNWRVCTSFRTADDIPRVPHDPLWLPDFSPEAIDERRAERARFAEQWAAIDVTAADVATQIDHRLLGSVLARVGWECDDLPSWRFDAHFLVGQVVGPYFDLLLPRPPFSAERQAGILHSLTAIPGQLEQARANLEGHGVADLARIAIGELEAIDERLAASVAALAPHLAERVHAEATEAAAVAGAALVSFREWLDASLPGFGPSVAIGRERFIRYLRTVALIADEPEHLVAAAEQEYRRAVVWEALAKNAHPERPEPFATIDDQLARQRADEQAMRAFAERSALLSQEGYGHYHVHPVPAYVEPLHWFGVNDDLTDYDRPGVDGLAYTPDPGPGLPYFYAANAIDPRLGIIHEGAHYQQLVRAWSHENALRRHYYDSIANEGIAFYNEEMMLQAGLFDDAPASRNVVHNFNRLRSLRVVVDVNLATGRFTLEQGVRAFVERVPMDDATAREETAFYLATPGLGMSYLVGKLQLMRMLADAIERSTGPFDFRAFHDWVWKNGNLPFSLQRWELLGDRSEVDALDAFDEVDARGAFDARGSQGPLA</sequence>
<evidence type="ECO:0000313" key="2">
    <source>
        <dbReference type="Proteomes" id="UP001165586"/>
    </source>
</evidence>
<keyword evidence="2" id="KW-1185">Reference proteome</keyword>
<dbReference type="RefSeq" id="WP_259536752.1">
    <property type="nucleotide sequence ID" value="NZ_JANLCJ010000001.1"/>
</dbReference>
<proteinExistence type="predicted"/>
<name>A0ABT2GWA3_9MICO</name>
<dbReference type="PANTHER" id="PTHR33361">
    <property type="entry name" value="GLR0591 PROTEIN"/>
    <property type="match status" value="1"/>
</dbReference>
<organism evidence="1 2">
    <name type="scientific">Herbiconiux daphne</name>
    <dbReference type="NCBI Taxonomy" id="2970914"/>
    <lineage>
        <taxon>Bacteria</taxon>
        <taxon>Bacillati</taxon>
        <taxon>Actinomycetota</taxon>
        <taxon>Actinomycetes</taxon>
        <taxon>Micrococcales</taxon>
        <taxon>Microbacteriaceae</taxon>
        <taxon>Herbiconiux</taxon>
    </lineage>
</organism>